<keyword evidence="3" id="KW-1185">Reference proteome</keyword>
<feature type="compositionally biased region" description="Polar residues" evidence="1">
    <location>
        <begin position="25"/>
        <end position="52"/>
    </location>
</feature>
<dbReference type="PANTHER" id="PTHR13621">
    <property type="entry name" value="PROLINE-RICH PROTEIN PRCC"/>
    <property type="match status" value="1"/>
</dbReference>
<reference evidence="2 3" key="1">
    <citation type="submission" date="2020-04" db="EMBL/GenBank/DDBJ databases">
        <title>Plant Genome Project.</title>
        <authorList>
            <person name="Zhang R.-G."/>
        </authorList>
    </citation>
    <scope>NUCLEOTIDE SEQUENCE [LARGE SCALE GENOMIC DNA]</scope>
    <source>
        <strain evidence="2">YNK0</strain>
        <tissue evidence="2">Leaf</tissue>
    </source>
</reference>
<comment type="caution">
    <text evidence="2">The sequence shown here is derived from an EMBL/GenBank/DDBJ whole genome shotgun (WGS) entry which is preliminary data.</text>
</comment>
<dbReference type="Proteomes" id="UP000655225">
    <property type="component" value="Unassembled WGS sequence"/>
</dbReference>
<evidence type="ECO:0000313" key="2">
    <source>
        <dbReference type="EMBL" id="KAF8392817.1"/>
    </source>
</evidence>
<organism evidence="2 3">
    <name type="scientific">Tetracentron sinense</name>
    <name type="common">Spur-leaf</name>
    <dbReference type="NCBI Taxonomy" id="13715"/>
    <lineage>
        <taxon>Eukaryota</taxon>
        <taxon>Viridiplantae</taxon>
        <taxon>Streptophyta</taxon>
        <taxon>Embryophyta</taxon>
        <taxon>Tracheophyta</taxon>
        <taxon>Spermatophyta</taxon>
        <taxon>Magnoliopsida</taxon>
        <taxon>Trochodendrales</taxon>
        <taxon>Trochodendraceae</taxon>
        <taxon>Tetracentron</taxon>
    </lineage>
</organism>
<proteinExistence type="predicted"/>
<feature type="region of interest" description="Disordered" evidence="1">
    <location>
        <begin position="1"/>
        <end position="197"/>
    </location>
</feature>
<dbReference type="GO" id="GO:0005634">
    <property type="term" value="C:nucleus"/>
    <property type="evidence" value="ECO:0007669"/>
    <property type="project" value="TreeGrafter"/>
</dbReference>
<protein>
    <recommendedName>
        <fullName evidence="4">Proline-rich protein PRCC</fullName>
    </recommendedName>
</protein>
<dbReference type="OMA" id="QNAVNYE"/>
<accession>A0A834YQU1</accession>
<evidence type="ECO:0000313" key="3">
    <source>
        <dbReference type="Proteomes" id="UP000655225"/>
    </source>
</evidence>
<feature type="compositionally biased region" description="Polar residues" evidence="1">
    <location>
        <begin position="129"/>
        <end position="143"/>
    </location>
</feature>
<evidence type="ECO:0008006" key="4">
    <source>
        <dbReference type="Google" id="ProtNLM"/>
    </source>
</evidence>
<sequence>MDSLLANYASSDEEEEDKQQQLQKSGISSKPTSNINEPSSNFSGLRKTSSIFKSLPQPKSTSLVSSLPPPKSHHPKPKPPTNLSSSDLNPKRVVKFKPPLNPHLLKSGDLDDDDDDEEEKERKATKELISSSAQTSSLKSFFSSLPAPKNSLGLGAPPSLGSGRRSIIETDVPTSNSDGFRAENEEGTTENLENYGGNWVDGSSSALPGTVDGHSEFVASGGDSLNYVPNNENYDNYGSYGNYGEYGNYESNWIDKSEATMPEMSGMVESVLRIPGKRGRTEIPLEIIEVKQDELIKNRPREDQVKLTGIAFGPSYQPVSTKGKPSKLHKRKHQIGSLYFDMRQKETELAERRSKGFLTKAETQAKYGW</sequence>
<evidence type="ECO:0000256" key="1">
    <source>
        <dbReference type="SAM" id="MobiDB-lite"/>
    </source>
</evidence>
<dbReference type="AlphaFoldDB" id="A0A834YQU1"/>
<feature type="compositionally biased region" description="Acidic residues" evidence="1">
    <location>
        <begin position="110"/>
        <end position="119"/>
    </location>
</feature>
<dbReference type="PANTHER" id="PTHR13621:SF2">
    <property type="entry name" value="PROLINE-RICH PROTEIN PRCC"/>
    <property type="match status" value="1"/>
</dbReference>
<dbReference type="EMBL" id="JABCRI010000015">
    <property type="protein sequence ID" value="KAF8392817.1"/>
    <property type="molecule type" value="Genomic_DNA"/>
</dbReference>
<dbReference type="InterPro" id="IPR018800">
    <property type="entry name" value="PRCC"/>
</dbReference>
<dbReference type="OrthoDB" id="206969at2759"/>
<dbReference type="Pfam" id="PF10253">
    <property type="entry name" value="PRCC"/>
    <property type="match status" value="1"/>
</dbReference>
<feature type="compositionally biased region" description="Low complexity" evidence="1">
    <location>
        <begin position="151"/>
        <end position="163"/>
    </location>
</feature>
<gene>
    <name evidence="2" type="ORF">HHK36_021054</name>
</gene>
<name>A0A834YQU1_TETSI</name>